<dbReference type="RefSeq" id="WP_027470925.1">
    <property type="nucleotide sequence ID" value="NZ_BAMD01000079.1"/>
</dbReference>
<keyword evidence="1" id="KW-1133">Transmembrane helix</keyword>
<dbReference type="Proteomes" id="UP000019402">
    <property type="component" value="Unassembled WGS sequence"/>
</dbReference>
<dbReference type="eggNOG" id="ENOG50330PQ">
    <property type="taxonomic scope" value="Bacteria"/>
</dbReference>
<feature type="transmembrane region" description="Helical" evidence="1">
    <location>
        <begin position="114"/>
        <end position="137"/>
    </location>
</feature>
<dbReference type="EMBL" id="BAMD01000079">
    <property type="protein sequence ID" value="GAF05315.1"/>
    <property type="molecule type" value="Genomic_DNA"/>
</dbReference>
<dbReference type="OrthoDB" id="1122389at2"/>
<dbReference type="AlphaFoldDB" id="W7Y392"/>
<gene>
    <name evidence="2" type="ORF">JCM21142_104044</name>
</gene>
<organism evidence="2 3">
    <name type="scientific">Saccharicrinis fermentans DSM 9555 = JCM 21142</name>
    <dbReference type="NCBI Taxonomy" id="869213"/>
    <lineage>
        <taxon>Bacteria</taxon>
        <taxon>Pseudomonadati</taxon>
        <taxon>Bacteroidota</taxon>
        <taxon>Bacteroidia</taxon>
        <taxon>Marinilabiliales</taxon>
        <taxon>Marinilabiliaceae</taxon>
        <taxon>Saccharicrinis</taxon>
    </lineage>
</organism>
<accession>W7Y392</accession>
<keyword evidence="3" id="KW-1185">Reference proteome</keyword>
<keyword evidence="1" id="KW-0472">Membrane</keyword>
<sequence length="186" mass="20557">MKKNLLKSTLLQKGLPLLANVLTGGTAKPAFEVVKSILGLKVNDDDGFLEELTQKPDLIEKLREFELNQELELQKLALQSTRLEIEESKAYLLDKQSARLRETQLAQATGQRDWLMLSLAIVVVIGFFSLISIMILGDNAQKVTNNGPVNQLFGALVAGFSMVLSYFFGSSKSSADKNKTIANQRI</sequence>
<dbReference type="STRING" id="869213.GCA_000517085_00994"/>
<feature type="transmembrane region" description="Helical" evidence="1">
    <location>
        <begin position="149"/>
        <end position="169"/>
    </location>
</feature>
<name>W7Y392_9BACT</name>
<keyword evidence="1" id="KW-0812">Transmembrane</keyword>
<evidence type="ECO:0000313" key="3">
    <source>
        <dbReference type="Proteomes" id="UP000019402"/>
    </source>
</evidence>
<proteinExistence type="predicted"/>
<reference evidence="2 3" key="1">
    <citation type="journal article" date="2014" name="Genome Announc.">
        <title>Draft Genome Sequence of Cytophaga fermentans JCM 21142T, a Facultative Anaerobe Isolated from Marine Mud.</title>
        <authorList>
            <person name="Starns D."/>
            <person name="Oshima K."/>
            <person name="Suda W."/>
            <person name="Iino T."/>
            <person name="Yuki M."/>
            <person name="Inoue J."/>
            <person name="Kitamura K."/>
            <person name="Iida T."/>
            <person name="Darby A."/>
            <person name="Hattori M."/>
            <person name="Ohkuma M."/>
        </authorList>
    </citation>
    <scope>NUCLEOTIDE SEQUENCE [LARGE SCALE GENOMIC DNA]</scope>
    <source>
        <strain evidence="2 3">JCM 21142</strain>
    </source>
</reference>
<evidence type="ECO:0000313" key="2">
    <source>
        <dbReference type="EMBL" id="GAF05315.1"/>
    </source>
</evidence>
<evidence type="ECO:0000256" key="1">
    <source>
        <dbReference type="SAM" id="Phobius"/>
    </source>
</evidence>
<protein>
    <submittedName>
        <fullName evidence="2">Uncharacterized protein</fullName>
    </submittedName>
</protein>
<comment type="caution">
    <text evidence="2">The sequence shown here is derived from an EMBL/GenBank/DDBJ whole genome shotgun (WGS) entry which is preliminary data.</text>
</comment>